<evidence type="ECO:0000256" key="2">
    <source>
        <dbReference type="SAM" id="SignalP"/>
    </source>
</evidence>
<gene>
    <name evidence="4" type="ORF">Hsw_4000</name>
</gene>
<evidence type="ECO:0000313" key="4">
    <source>
        <dbReference type="EMBL" id="AHJ99595.1"/>
    </source>
</evidence>
<dbReference type="Gene3D" id="2.80.10.50">
    <property type="match status" value="2"/>
</dbReference>
<dbReference type="Gene3D" id="3.90.182.10">
    <property type="entry name" value="Toxin - Anthrax Protective Antigen,domain 1"/>
    <property type="match status" value="1"/>
</dbReference>
<dbReference type="eggNOG" id="COG3210">
    <property type="taxonomic scope" value="Bacteria"/>
</dbReference>
<dbReference type="SUPFAM" id="SSF56988">
    <property type="entry name" value="Anthrax protective antigen"/>
    <property type="match status" value="1"/>
</dbReference>
<dbReference type="SUPFAM" id="SSF50370">
    <property type="entry name" value="Ricin B-like lectins"/>
    <property type="match status" value="1"/>
</dbReference>
<accession>W8FD22</accession>
<evidence type="ECO:0000256" key="1">
    <source>
        <dbReference type="SAM" id="MobiDB-lite"/>
    </source>
</evidence>
<dbReference type="EMBL" id="CP007145">
    <property type="protein sequence ID" value="AHJ99595.1"/>
    <property type="molecule type" value="Genomic_DNA"/>
</dbReference>
<dbReference type="KEGG" id="hsw:Hsw_4000"/>
<dbReference type="NCBIfam" id="TIGR04183">
    <property type="entry name" value="Por_Secre_tail"/>
    <property type="match status" value="1"/>
</dbReference>
<dbReference type="InterPro" id="IPR026444">
    <property type="entry name" value="Secre_tail"/>
</dbReference>
<dbReference type="eggNOG" id="COG3408">
    <property type="taxonomic scope" value="Bacteria"/>
</dbReference>
<dbReference type="Pfam" id="PF07691">
    <property type="entry name" value="PA14"/>
    <property type="match status" value="1"/>
</dbReference>
<dbReference type="InterPro" id="IPR000772">
    <property type="entry name" value="Ricin_B_lectin"/>
</dbReference>
<dbReference type="AlphaFoldDB" id="W8FD22"/>
<feature type="compositionally biased region" description="Low complexity" evidence="1">
    <location>
        <begin position="201"/>
        <end position="212"/>
    </location>
</feature>
<dbReference type="InterPro" id="IPR011658">
    <property type="entry name" value="PA14_dom"/>
</dbReference>
<feature type="region of interest" description="Disordered" evidence="1">
    <location>
        <begin position="236"/>
        <end position="285"/>
    </location>
</feature>
<feature type="compositionally biased region" description="Low complexity" evidence="1">
    <location>
        <begin position="236"/>
        <end position="254"/>
    </location>
</feature>
<organism evidence="4 5">
    <name type="scientific">Hymenobacter swuensis DY53</name>
    <dbReference type="NCBI Taxonomy" id="1227739"/>
    <lineage>
        <taxon>Bacteria</taxon>
        <taxon>Pseudomonadati</taxon>
        <taxon>Bacteroidota</taxon>
        <taxon>Cytophagia</taxon>
        <taxon>Cytophagales</taxon>
        <taxon>Hymenobacteraceae</taxon>
        <taxon>Hymenobacter</taxon>
    </lineage>
</organism>
<evidence type="ECO:0000259" key="3">
    <source>
        <dbReference type="PROSITE" id="PS51820"/>
    </source>
</evidence>
<proteinExistence type="predicted"/>
<name>W8FD22_9BACT</name>
<keyword evidence="5" id="KW-1185">Reference proteome</keyword>
<dbReference type="InterPro" id="IPR037524">
    <property type="entry name" value="PA14/GLEYA"/>
</dbReference>
<dbReference type="SMART" id="SM00758">
    <property type="entry name" value="PA14"/>
    <property type="match status" value="1"/>
</dbReference>
<feature type="region of interest" description="Disordered" evidence="1">
    <location>
        <begin position="523"/>
        <end position="544"/>
    </location>
</feature>
<evidence type="ECO:0000313" key="5">
    <source>
        <dbReference type="Proteomes" id="UP000019423"/>
    </source>
</evidence>
<feature type="region of interest" description="Disordered" evidence="1">
    <location>
        <begin position="188"/>
        <end position="212"/>
    </location>
</feature>
<dbReference type="PROSITE" id="PS50231">
    <property type="entry name" value="RICIN_B_LECTIN"/>
    <property type="match status" value="1"/>
</dbReference>
<sequence>MRYLLLCSALGLSLTSGLQAAGVSAAATLLLPVRPVTTLPVQGWGTGLTASYFNNGSLAGSPVLKRQDAVVDFRWGTAAPAPELPADNFSVRWEGLLAAPGTGRYRFVAATTDEVRLWVNGKKVLDTWDGRKPTNVDDPTVTLAAGEKVTIKLEYNDAEGNAGIQLQWAGPGQSPQLIPTGNLYPVGSPLTRDPAGPPPVTKAKAVPTPTAAGMAAKSATTTAAKPAVAAKPVAKPAATPAKPAPKAVAQAAPKPAEKVVKAPKPPKPVKAAEPEPTPPADLSGLYTLSVRSTGQPLKVEQGRPATRAEQLAAEAAGQKDVAPQWRIEPAGEGLYRLVLPGSNKVLEVLGSSTSNGAPLSVWTYYSGYNQRWKIEEADKGYYKLTPHHVRKKVLTYGDTLDGGLQQQRYTGEPNQQWKLTAVKEVEEKLPAAAANAPSVGDNKMSVYPNPSNGVLQMAYTLPEAKPLGWVLYNQNGVAVRVSDYRKQPAGAHHQTLDFTALPAGDYYLSLTVGITNTRQLISIRRPGPDTPAASPSVGSTTPGK</sequence>
<dbReference type="InterPro" id="IPR035992">
    <property type="entry name" value="Ricin_B-like_lectins"/>
</dbReference>
<dbReference type="RefSeq" id="WP_081768534.1">
    <property type="nucleotide sequence ID" value="NZ_CP007145.1"/>
</dbReference>
<dbReference type="Pfam" id="PF14200">
    <property type="entry name" value="RicinB_lectin_2"/>
    <property type="match status" value="1"/>
</dbReference>
<dbReference type="HOGENOM" id="CLU_535036_0_0_10"/>
<dbReference type="Proteomes" id="UP000019423">
    <property type="component" value="Chromosome"/>
</dbReference>
<dbReference type="CDD" id="cd00161">
    <property type="entry name" value="beta-trefoil_Ricin-like"/>
    <property type="match status" value="1"/>
</dbReference>
<feature type="chain" id="PRO_5004908467" description="PA14 domain-containing protein" evidence="2">
    <location>
        <begin position="21"/>
        <end position="544"/>
    </location>
</feature>
<feature type="domain" description="PA14" evidence="3">
    <location>
        <begin position="43"/>
        <end position="182"/>
    </location>
</feature>
<dbReference type="OrthoDB" id="611024at2"/>
<reference evidence="4 5" key="1">
    <citation type="submission" date="2014-01" db="EMBL/GenBank/DDBJ databases">
        <title>Complete genome sequence of ionizing-radiation resistance bacterium Hymenobacter swuensis DY53.</title>
        <authorList>
            <person name="Jung J.-H."/>
            <person name="Jeong S.-W."/>
            <person name="Joe M.-H."/>
            <person name="Cho y.-j."/>
            <person name="Kim M.-K."/>
            <person name="Lim S.-Y."/>
        </authorList>
    </citation>
    <scope>NUCLEOTIDE SEQUENCE [LARGE SCALE GENOMIC DNA]</scope>
    <source>
        <strain evidence="4 5">DY53</strain>
    </source>
</reference>
<dbReference type="PATRIC" id="fig|1227739.3.peg.4149"/>
<keyword evidence="2" id="KW-0732">Signal</keyword>
<protein>
    <recommendedName>
        <fullName evidence="3">PA14 domain-containing protein</fullName>
    </recommendedName>
</protein>
<dbReference type="PROSITE" id="PS51820">
    <property type="entry name" value="PA14"/>
    <property type="match status" value="1"/>
</dbReference>
<feature type="signal peptide" evidence="2">
    <location>
        <begin position="1"/>
        <end position="20"/>
    </location>
</feature>